<dbReference type="GO" id="GO:0003676">
    <property type="term" value="F:nucleic acid binding"/>
    <property type="evidence" value="ECO:0007669"/>
    <property type="project" value="InterPro"/>
</dbReference>
<feature type="region of interest" description="Disordered" evidence="8">
    <location>
        <begin position="1000"/>
        <end position="1035"/>
    </location>
</feature>
<comment type="similarity">
    <text evidence="6">Belongs to the ARTD/PARP family.</text>
</comment>
<dbReference type="InterPro" id="IPR057051">
    <property type="entry name" value="PARP14_RPM_1"/>
</dbReference>
<evidence type="ECO:0000256" key="8">
    <source>
        <dbReference type="SAM" id="MobiDB-lite"/>
    </source>
</evidence>
<accession>A0A3B4EKE9</accession>
<evidence type="ECO:0000256" key="1">
    <source>
        <dbReference type="ARBA" id="ARBA00004123"/>
    </source>
</evidence>
<dbReference type="Pfam" id="PF23085">
    <property type="entry name" value="RRM_PARP14_3"/>
    <property type="match status" value="1"/>
</dbReference>
<dbReference type="InterPro" id="IPR054596">
    <property type="entry name" value="PARP14_WWE"/>
</dbReference>
<dbReference type="Pfam" id="PF23251">
    <property type="entry name" value="KH_PARP14_4"/>
    <property type="match status" value="1"/>
</dbReference>
<dbReference type="InterPro" id="IPR035979">
    <property type="entry name" value="RBD_domain_sf"/>
</dbReference>
<dbReference type="SUPFAM" id="SSF117839">
    <property type="entry name" value="WWE domain"/>
    <property type="match status" value="1"/>
</dbReference>
<evidence type="ECO:0000256" key="3">
    <source>
        <dbReference type="ARBA" id="ARBA00022679"/>
    </source>
</evidence>
<reference evidence="12" key="3">
    <citation type="submission" date="2025-09" db="UniProtKB">
        <authorList>
            <consortium name="Ensembl"/>
        </authorList>
    </citation>
    <scope>IDENTIFICATION</scope>
</reference>
<dbReference type="InterPro" id="IPR037197">
    <property type="entry name" value="WWE_dom_sf"/>
</dbReference>
<dbReference type="GO" id="GO:0003714">
    <property type="term" value="F:transcription corepressor activity"/>
    <property type="evidence" value="ECO:0007669"/>
    <property type="project" value="TreeGrafter"/>
</dbReference>
<dbReference type="GeneTree" id="ENSGT00940000154311"/>
<dbReference type="Pfam" id="PF23253">
    <property type="entry name" value="KH_PARP14_6"/>
    <property type="match status" value="1"/>
</dbReference>
<proteinExistence type="inferred from homology"/>
<protein>
    <recommendedName>
        <fullName evidence="7">Poly [ADP-ribose] polymerase</fullName>
        <shortName evidence="7">PARP</shortName>
        <ecNumber evidence="7">2.4.2.-</ecNumber>
    </recommendedName>
</protein>
<dbReference type="InterPro" id="IPR057045">
    <property type="entry name" value="PARP14_KH_3"/>
</dbReference>
<evidence type="ECO:0000256" key="7">
    <source>
        <dbReference type="RuleBase" id="RU362114"/>
    </source>
</evidence>
<dbReference type="Pfam" id="PF23245">
    <property type="entry name" value="RRM_PARP14_2"/>
    <property type="match status" value="1"/>
</dbReference>
<dbReference type="InterPro" id="IPR057043">
    <property type="entry name" value="PARP14_KH_2"/>
</dbReference>
<dbReference type="GO" id="GO:0003950">
    <property type="term" value="F:NAD+ poly-ADP-ribosyltransferase activity"/>
    <property type="evidence" value="ECO:0007669"/>
    <property type="project" value="UniProtKB-UniRule"/>
</dbReference>
<dbReference type="GO" id="GO:1990404">
    <property type="term" value="F:NAD+-protein mono-ADP-ribosyltransferase activity"/>
    <property type="evidence" value="ECO:0007669"/>
    <property type="project" value="TreeGrafter"/>
</dbReference>
<dbReference type="SUPFAM" id="SSF54928">
    <property type="entry name" value="RNA-binding domain, RBD"/>
    <property type="match status" value="1"/>
</dbReference>
<dbReference type="InterPro" id="IPR012317">
    <property type="entry name" value="Poly(ADP-ribose)pol_cat_dom"/>
</dbReference>
<dbReference type="PROSITE" id="PS51154">
    <property type="entry name" value="MACRO"/>
    <property type="match status" value="3"/>
</dbReference>
<dbReference type="GO" id="GO:0005634">
    <property type="term" value="C:nucleus"/>
    <property type="evidence" value="ECO:0007669"/>
    <property type="project" value="UniProtKB-SubCell"/>
</dbReference>
<dbReference type="Pfam" id="PF23248">
    <property type="entry name" value="KH_PARP14_2"/>
    <property type="match status" value="1"/>
</dbReference>
<dbReference type="PROSITE" id="PS51059">
    <property type="entry name" value="PARP_CATALYTIC"/>
    <property type="match status" value="1"/>
</dbReference>
<dbReference type="InterPro" id="IPR012677">
    <property type="entry name" value="Nucleotide-bd_a/b_plait_sf"/>
</dbReference>
<dbReference type="SUPFAM" id="SSF52949">
    <property type="entry name" value="Macro domain-like"/>
    <property type="match status" value="3"/>
</dbReference>
<dbReference type="Pfam" id="PF23084">
    <property type="entry name" value="KH_PARP14_1"/>
    <property type="match status" value="1"/>
</dbReference>
<feature type="domain" description="Macro" evidence="11">
    <location>
        <begin position="1030"/>
        <end position="1216"/>
    </location>
</feature>
<feature type="domain" description="Macro" evidence="11">
    <location>
        <begin position="809"/>
        <end position="997"/>
    </location>
</feature>
<evidence type="ECO:0000259" key="9">
    <source>
        <dbReference type="PROSITE" id="PS50918"/>
    </source>
</evidence>
<feature type="domain" description="Macro" evidence="11">
    <location>
        <begin position="1241"/>
        <end position="1415"/>
    </location>
</feature>
<reference evidence="12" key="2">
    <citation type="submission" date="2025-08" db="UniProtKB">
        <authorList>
            <consortium name="Ensembl"/>
        </authorList>
    </citation>
    <scope>IDENTIFICATION</scope>
</reference>
<dbReference type="Pfam" id="PF23254">
    <property type="entry name" value="KH_PARP14_8"/>
    <property type="match status" value="1"/>
</dbReference>
<dbReference type="GeneID" id="108425967"/>
<dbReference type="EC" id="2.4.2.-" evidence="7"/>
<keyword evidence="2 7" id="KW-0328">Glycosyltransferase</keyword>
<dbReference type="GO" id="GO:0070212">
    <property type="term" value="P:protein poly-ADP-ribosylation"/>
    <property type="evidence" value="ECO:0007669"/>
    <property type="project" value="TreeGrafter"/>
</dbReference>
<dbReference type="CDD" id="cd01439">
    <property type="entry name" value="TCCD_inducible_PARP_like"/>
    <property type="match status" value="1"/>
</dbReference>
<dbReference type="Pfam" id="PF23222">
    <property type="entry name" value="RRM_PARP14_1"/>
    <property type="match status" value="1"/>
</dbReference>
<dbReference type="Ensembl" id="ENSPNAT00000032249.2">
    <property type="protein sequence ID" value="ENSPNAP00000036932.2"/>
    <property type="gene ID" value="ENSPNAG00000028188.2"/>
</dbReference>
<dbReference type="InterPro" id="IPR057048">
    <property type="entry name" value="PARP14_KH_6"/>
</dbReference>
<dbReference type="Pfam" id="PF01661">
    <property type="entry name" value="Macro"/>
    <property type="match status" value="3"/>
</dbReference>
<keyword evidence="5" id="KW-0539">Nucleus</keyword>
<dbReference type="Gene3D" id="3.90.228.10">
    <property type="match status" value="1"/>
</dbReference>
<keyword evidence="4 7" id="KW-0520">NAD</keyword>
<dbReference type="Pfam" id="PF22005">
    <property type="entry name" value="WWE_1"/>
    <property type="match status" value="1"/>
</dbReference>
<dbReference type="InterPro" id="IPR052056">
    <property type="entry name" value="Mono-ARTD/PARP"/>
</dbReference>
<dbReference type="Gene3D" id="3.30.720.50">
    <property type="match status" value="1"/>
</dbReference>
<evidence type="ECO:0000313" key="12">
    <source>
        <dbReference type="Ensembl" id="ENSPNAP00000036932.2"/>
    </source>
</evidence>
<keyword evidence="3 7" id="KW-0808">Transferase</keyword>
<evidence type="ECO:0000259" key="10">
    <source>
        <dbReference type="PROSITE" id="PS51059"/>
    </source>
</evidence>
<dbReference type="PANTHER" id="PTHR14453">
    <property type="entry name" value="PARP/ZINC FINGER CCCH TYPE DOMAIN CONTAINING PROTEIN"/>
    <property type="match status" value="1"/>
</dbReference>
<evidence type="ECO:0000256" key="2">
    <source>
        <dbReference type="ARBA" id="ARBA00022676"/>
    </source>
</evidence>
<sequence>MADEFPYALFVEGKWHPKTPKLKNKLTIYFQSKKSNGGDCCVTLLEAQKATVSFKTEEVRRNVLEKQTHEAKIGPNLVSLNVYLSPEAAEEPQSPAKADQADIPHSADTDVAALKRRAETRSELSSVVDLKKPRLFAVSSQEEFPGKDEEPPVAEPQTEEAKNPEPAEESDVVGRRSAVLENIQNMSQEFLVMLVENILKEEELKLFEIEVIQESNCAVITFMTRKDAENFILSCPDNSVFRKKEMGVRPLEKTPKVKAEDLPSSVNSDYIMLFFEKYGEVEGEVDILEDGQSAIITFKDHKVVNTVLSTQHQIKHHPIKVFPYYESLGTALYGKDRPTLRLPEAFTEKTDKSVGKYLHDNPGSLDLIKQEMRKHFCQLDLQDADVKISPLASLLHQGLQTRQLIQTWREKASAEFTAAMSKYKSLEIIVQRDAWSVIEAEIHKTLLTETVTMVLQKDQGTVILAGLAQDVHRTGDVIQNIVNRVTQMIQREKGSVTDEIIMDPSIYEIVMLDGLEQEITNSFPEMELSYHSHSKKLALYGLKQEVLESKNKILQEVIGLKRRMVELQPSILEYLTRREQHELTSDLFLSKGFRASLEIKENQASLVAKTEKTLKDSEEHLKAVLIHKCLDVEDTSVFRKAEWQDLITVLNNSFNSPVMTVVINTSGSQVVIAGFDDVVELVLEQLFDFVQNNSNLVATIEADSIVVKFIQEHKKQDWLENVKNKVSVDFKDGKILLSGPRVHVSQCKPVFENLVSSVHHCNLKVAKPGAKKFYKMKESMYVIAAKDQTQCLVELVDEHEVFQAGAVSVGKQGVLTPEGVEIVVSKGNMCFYPVDAIVNATNEKLDFNGGLSKAISDAAGPQLQDACRQILKTRKQLSIGDAVLTSAGGQLCCKFVIHAVGPHYDNSNRQGAVGLLKKAVKRSLNLADRESCQSMAIPAISSGNLGFPLDVCSDTIVGALKEFLEFVSGDCCLKKIHLVDNNDRTVEALEAAVQKVYGGSSASKDKGKVSKGKPNQPQQNASLSSSSSQGSSQSVKTNEGLSVTLSKCNIQDTTEDVVVNSISSDLSLNHGAISNAIYTAAGTQLQVLLNQQATGKANVGAFFITTACKLKNKLVFHAVAPHWNQGQGSEQKDLEGIVDKCLGEAEQQQQKSIVFPAIGTGNLGFPKTLVASLMLDSVLKFSKKRSSKHVQEVVFALHPTDAQTIQAFTDEFNKKFNIQPSSASAFTQQQSIGPFSSITSKSGSYETTVGGVVLTVLIGDITKEKVDVIVNSSNDDFTLKAGVSKAILDAAGPNVEAECQQLGAQKNSGLIMTQQGNLQCKKIIHISPKNDPVAIQKRVTKALQMCAKQNFTSISFPAFGTGQGGVNPGQVADAMLDAVVDFVTQTPQSSIKLIRIVIFQAPMLTDFYQGMQRREGSDKQKKQSAFSKIASYAKSWLTGWKDKDDQQQKGKGFVFKGKVVNPACFSICGPSKAAVDQAKQWIEKLISDEQAFELISDLVILSLSDKDQQRIQELQQSMDVSVRVEHKVQGGDQEEATILVEGLSRDVLMAVSEIQTILKKAREEAGLKKDMKVLSELVDWQYQEGGQYQSFDQLINLHLEQALAKKSPHVDITLHGQSYKVTMPEGPAVSAVGGNQINIRRIDKTQVGADDSLPQEWDTMAATELFKDFPLQVNSNEYKDVLSHFKKTCPNNNVLKISRIQNPGMWKKYHHNKHIMEIKNGHQNNEKRLFHGTREDSMKHINYYGFNRSYAGMNAAVYGKGTYFALNASYSANHTYSVPNPQGHKNMYLCRVLTGDYTLGNQTMIVPPAKSANGIDQYDTVVDNVSAPTVFVVFRDDHAYPEYLITFT</sequence>
<feature type="compositionally biased region" description="Low complexity" evidence="8">
    <location>
        <begin position="1016"/>
        <end position="1034"/>
    </location>
</feature>
<dbReference type="InterPro" id="IPR057044">
    <property type="entry name" value="PARP14_KH_1"/>
</dbReference>
<name>A0A3B4EKE9_PYGNA</name>
<evidence type="ECO:0000256" key="6">
    <source>
        <dbReference type="ARBA" id="ARBA00024347"/>
    </source>
</evidence>
<feature type="domain" description="WWE" evidence="9">
    <location>
        <begin position="1566"/>
        <end position="1641"/>
    </location>
</feature>
<keyword evidence="13" id="KW-1185">Reference proteome</keyword>
<dbReference type="InterPro" id="IPR057047">
    <property type="entry name" value="PARP14_KH_5"/>
</dbReference>
<organism evidence="12 13">
    <name type="scientific">Pygocentrus nattereri</name>
    <name type="common">Red-bellied piranha</name>
    <dbReference type="NCBI Taxonomy" id="42514"/>
    <lineage>
        <taxon>Eukaryota</taxon>
        <taxon>Metazoa</taxon>
        <taxon>Chordata</taxon>
        <taxon>Craniata</taxon>
        <taxon>Vertebrata</taxon>
        <taxon>Euteleostomi</taxon>
        <taxon>Actinopterygii</taxon>
        <taxon>Neopterygii</taxon>
        <taxon>Teleostei</taxon>
        <taxon>Ostariophysi</taxon>
        <taxon>Characiformes</taxon>
        <taxon>Characoidei</taxon>
        <taxon>Pygocentrus</taxon>
    </lineage>
</organism>
<dbReference type="InterPro" id="IPR057046">
    <property type="entry name" value="PARP14_KH_4"/>
</dbReference>
<dbReference type="Pfam" id="PF23249">
    <property type="entry name" value="KH_PARP14_3"/>
    <property type="match status" value="1"/>
</dbReference>
<dbReference type="GO" id="GO:0005737">
    <property type="term" value="C:cytoplasm"/>
    <property type="evidence" value="ECO:0007669"/>
    <property type="project" value="TreeGrafter"/>
</dbReference>
<dbReference type="InterPro" id="IPR057049">
    <property type="entry name" value="PARP14_KH_8"/>
</dbReference>
<feature type="region of interest" description="Disordered" evidence="8">
    <location>
        <begin position="139"/>
        <end position="173"/>
    </location>
</feature>
<dbReference type="InterPro" id="IPR002589">
    <property type="entry name" value="Macro_dom"/>
</dbReference>
<dbReference type="CDD" id="cd02903">
    <property type="entry name" value="Macro_BAL-like"/>
    <property type="match status" value="2"/>
</dbReference>
<feature type="domain" description="PARP catalytic" evidence="10">
    <location>
        <begin position="1653"/>
        <end position="1848"/>
    </location>
</feature>
<dbReference type="CTD" id="791754"/>
<dbReference type="PROSITE" id="PS50918">
    <property type="entry name" value="WWE"/>
    <property type="match status" value="1"/>
</dbReference>
<dbReference type="STRING" id="42514.ENSPNAP00000036943"/>
<evidence type="ECO:0000256" key="4">
    <source>
        <dbReference type="ARBA" id="ARBA00023027"/>
    </source>
</evidence>
<reference evidence="12 13" key="1">
    <citation type="submission" date="2020-10" db="EMBL/GenBank/DDBJ databases">
        <title>Pygocentrus nattereri (red-bellied piranha) genome, fPygNat1, primary haplotype.</title>
        <authorList>
            <person name="Myers G."/>
            <person name="Meyer A."/>
            <person name="Karagic N."/>
            <person name="Pippel M."/>
            <person name="Winkler S."/>
            <person name="Tracey A."/>
            <person name="Wood J."/>
            <person name="Formenti G."/>
            <person name="Howe K."/>
            <person name="Fedrigo O."/>
            <person name="Jarvis E.D."/>
        </authorList>
    </citation>
    <scope>NUCLEOTIDE SEQUENCE [LARGE SCALE GENOMIC DNA]</scope>
</reference>
<evidence type="ECO:0000313" key="13">
    <source>
        <dbReference type="Proteomes" id="UP001501920"/>
    </source>
</evidence>
<dbReference type="SMART" id="SM00506">
    <property type="entry name" value="A1pp"/>
    <property type="match status" value="3"/>
</dbReference>
<dbReference type="PANTHER" id="PTHR14453:SF89">
    <property type="entry name" value="PROTEIN MONO-ADP-RIBOSYLTRANSFERASE PARP14"/>
    <property type="match status" value="1"/>
</dbReference>
<dbReference type="Pfam" id="PF23252">
    <property type="entry name" value="KH_PARP14_5"/>
    <property type="match status" value="1"/>
</dbReference>
<dbReference type="InterPro" id="IPR057050">
    <property type="entry name" value="RRM_PARP14_2"/>
</dbReference>
<dbReference type="InterPro" id="IPR043472">
    <property type="entry name" value="Macro_dom-like"/>
</dbReference>
<dbReference type="InterPro" id="IPR004170">
    <property type="entry name" value="WWE_dom"/>
</dbReference>
<comment type="subcellular location">
    <subcellularLocation>
        <location evidence="1">Nucleus</location>
    </subcellularLocation>
</comment>
<evidence type="ECO:0000256" key="5">
    <source>
        <dbReference type="ARBA" id="ARBA00023242"/>
    </source>
</evidence>
<dbReference type="SUPFAM" id="SSF56399">
    <property type="entry name" value="ADP-ribosylation"/>
    <property type="match status" value="1"/>
</dbReference>
<dbReference type="RefSeq" id="XP_017550568.1">
    <property type="nucleotide sequence ID" value="XM_017695079.2"/>
</dbReference>
<dbReference type="GO" id="GO:0010629">
    <property type="term" value="P:negative regulation of gene expression"/>
    <property type="evidence" value="ECO:0007669"/>
    <property type="project" value="TreeGrafter"/>
</dbReference>
<dbReference type="Gene3D" id="3.30.70.330">
    <property type="match status" value="2"/>
</dbReference>
<dbReference type="Pfam" id="PF00644">
    <property type="entry name" value="PARP"/>
    <property type="match status" value="1"/>
</dbReference>
<dbReference type="Proteomes" id="UP001501920">
    <property type="component" value="Chromosome 6"/>
</dbReference>
<dbReference type="FunFam" id="3.90.228.10:FF:000008">
    <property type="entry name" value="Poly [ADP-ribose] polymerase"/>
    <property type="match status" value="1"/>
</dbReference>
<evidence type="ECO:0000259" key="11">
    <source>
        <dbReference type="PROSITE" id="PS51154"/>
    </source>
</evidence>
<dbReference type="Gene3D" id="3.40.220.10">
    <property type="entry name" value="Leucine Aminopeptidase, subunit E, domain 1"/>
    <property type="match status" value="3"/>
</dbReference>
<dbReference type="CDD" id="cd02907">
    <property type="entry name" value="Macro_Af1521_BAL-like"/>
    <property type="match status" value="1"/>
</dbReference>